<keyword evidence="6 8" id="KW-0472">Membrane</keyword>
<dbReference type="InterPro" id="IPR017825">
    <property type="entry name" value="Lycopene_cyclase_dom"/>
</dbReference>
<evidence type="ECO:0000256" key="6">
    <source>
        <dbReference type="ARBA" id="ARBA00023136"/>
    </source>
</evidence>
<accession>A0ABP5I5K5</accession>
<dbReference type="RefSeq" id="WP_291794878.1">
    <property type="nucleotide sequence ID" value="NZ_BAAAPZ010000003.1"/>
</dbReference>
<keyword evidence="3 8" id="KW-0812">Transmembrane</keyword>
<evidence type="ECO:0000256" key="1">
    <source>
        <dbReference type="ARBA" id="ARBA00004141"/>
    </source>
</evidence>
<comment type="pathway">
    <text evidence="2">Carotenoid biosynthesis.</text>
</comment>
<comment type="subcellular location">
    <subcellularLocation>
        <location evidence="1">Membrane</location>
        <topology evidence="1">Multi-pass membrane protein</topology>
    </subcellularLocation>
</comment>
<protein>
    <recommendedName>
        <fullName evidence="11">Lycopene cyclase domain-containing protein</fullName>
    </recommendedName>
</protein>
<evidence type="ECO:0008006" key="11">
    <source>
        <dbReference type="Google" id="ProtNLM"/>
    </source>
</evidence>
<gene>
    <name evidence="9" type="ORF">GCM10009823_09440</name>
</gene>
<evidence type="ECO:0000256" key="2">
    <source>
        <dbReference type="ARBA" id="ARBA00004829"/>
    </source>
</evidence>
<keyword evidence="10" id="KW-1185">Reference proteome</keyword>
<evidence type="ECO:0000256" key="3">
    <source>
        <dbReference type="ARBA" id="ARBA00022692"/>
    </source>
</evidence>
<dbReference type="Proteomes" id="UP001500984">
    <property type="component" value="Unassembled WGS sequence"/>
</dbReference>
<feature type="transmembrane region" description="Helical" evidence="8">
    <location>
        <begin position="44"/>
        <end position="64"/>
    </location>
</feature>
<evidence type="ECO:0000313" key="10">
    <source>
        <dbReference type="Proteomes" id="UP001500984"/>
    </source>
</evidence>
<dbReference type="NCBIfam" id="TIGR03462">
    <property type="entry name" value="CarR_dom_SF"/>
    <property type="match status" value="1"/>
</dbReference>
<keyword evidence="5 8" id="KW-1133">Transmembrane helix</keyword>
<dbReference type="EMBL" id="BAAAPZ010000003">
    <property type="protein sequence ID" value="GAA2091996.1"/>
    <property type="molecule type" value="Genomic_DNA"/>
</dbReference>
<proteinExistence type="predicted"/>
<keyword evidence="4" id="KW-0125">Carotenoid biosynthesis</keyword>
<evidence type="ECO:0000256" key="5">
    <source>
        <dbReference type="ARBA" id="ARBA00022989"/>
    </source>
</evidence>
<feature type="transmembrane region" description="Helical" evidence="8">
    <location>
        <begin position="6"/>
        <end position="23"/>
    </location>
</feature>
<sequence length="116" mass="13278">MSALEPFAYLACLLFSMFGMLMLDWRHRLFWFADPGRAAIVHSAGLATFLVWDAFGIGFGVFFRGETSYMTGLQLAPELPVEEVFFLTFLCWLTMNVYTGSRRLLEHRRARRGGTP</sequence>
<evidence type="ECO:0000256" key="7">
    <source>
        <dbReference type="ARBA" id="ARBA00023235"/>
    </source>
</evidence>
<evidence type="ECO:0000256" key="4">
    <source>
        <dbReference type="ARBA" id="ARBA00022746"/>
    </source>
</evidence>
<name>A0ABP5I5K5_9MICO</name>
<organism evidence="9 10">
    <name type="scientific">Brevibacterium salitolerans</name>
    <dbReference type="NCBI Taxonomy" id="1403566"/>
    <lineage>
        <taxon>Bacteria</taxon>
        <taxon>Bacillati</taxon>
        <taxon>Actinomycetota</taxon>
        <taxon>Actinomycetes</taxon>
        <taxon>Micrococcales</taxon>
        <taxon>Brevibacteriaceae</taxon>
        <taxon>Brevibacterium</taxon>
    </lineage>
</organism>
<keyword evidence="7" id="KW-0413">Isomerase</keyword>
<evidence type="ECO:0000256" key="8">
    <source>
        <dbReference type="SAM" id="Phobius"/>
    </source>
</evidence>
<evidence type="ECO:0000313" key="9">
    <source>
        <dbReference type="EMBL" id="GAA2091996.1"/>
    </source>
</evidence>
<reference evidence="10" key="1">
    <citation type="journal article" date="2019" name="Int. J. Syst. Evol. Microbiol.">
        <title>The Global Catalogue of Microorganisms (GCM) 10K type strain sequencing project: providing services to taxonomists for standard genome sequencing and annotation.</title>
        <authorList>
            <consortium name="The Broad Institute Genomics Platform"/>
            <consortium name="The Broad Institute Genome Sequencing Center for Infectious Disease"/>
            <person name="Wu L."/>
            <person name="Ma J."/>
        </authorList>
    </citation>
    <scope>NUCLEOTIDE SEQUENCE [LARGE SCALE GENOMIC DNA]</scope>
    <source>
        <strain evidence="10">JCM 15900</strain>
    </source>
</reference>
<comment type="caution">
    <text evidence="9">The sequence shown here is derived from an EMBL/GenBank/DDBJ whole genome shotgun (WGS) entry which is preliminary data.</text>
</comment>